<feature type="compositionally biased region" description="Low complexity" evidence="5">
    <location>
        <begin position="1"/>
        <end position="13"/>
    </location>
</feature>
<reference evidence="7 8" key="1">
    <citation type="journal article" date="2023" name="Microbiol. Spectr.">
        <title>Symbiosis of Carpenter Bees with Uncharacterized Lactic Acid Bacteria Showing NAD Auxotrophy.</title>
        <authorList>
            <person name="Kawasaki S."/>
            <person name="Ozawa K."/>
            <person name="Mori T."/>
            <person name="Yamamoto A."/>
            <person name="Ito M."/>
            <person name="Ohkuma M."/>
            <person name="Sakamoto M."/>
            <person name="Matsutani M."/>
        </authorList>
    </citation>
    <scope>NUCLEOTIDE SEQUENCE [LARGE SCALE GENOMIC DNA]</scope>
    <source>
        <strain evidence="7 8">Kim37-2</strain>
    </source>
</reference>
<organism evidence="7 8">
    <name type="scientific">Bombiscardovia nodaiensis</name>
    <dbReference type="NCBI Taxonomy" id="2932181"/>
    <lineage>
        <taxon>Bacteria</taxon>
        <taxon>Bacillati</taxon>
        <taxon>Actinomycetota</taxon>
        <taxon>Actinomycetes</taxon>
        <taxon>Bifidobacteriales</taxon>
        <taxon>Bifidobacteriaceae</taxon>
        <taxon>Bombiscardovia</taxon>
    </lineage>
</organism>
<evidence type="ECO:0000313" key="7">
    <source>
        <dbReference type="EMBL" id="BDR52660.1"/>
    </source>
</evidence>
<evidence type="ECO:0000259" key="6">
    <source>
        <dbReference type="Pfam" id="PF00496"/>
    </source>
</evidence>
<gene>
    <name evidence="7" type="ORF">KIM372_05670</name>
</gene>
<evidence type="ECO:0000313" key="8">
    <source>
        <dbReference type="Proteomes" id="UP001321766"/>
    </source>
</evidence>
<feature type="domain" description="Solute-binding protein family 5" evidence="6">
    <location>
        <begin position="129"/>
        <end position="473"/>
    </location>
</feature>
<dbReference type="Pfam" id="PF00496">
    <property type="entry name" value="SBP_bac_5"/>
    <property type="match status" value="1"/>
</dbReference>
<comment type="subcellular location">
    <subcellularLocation>
        <location evidence="1">Cell envelope</location>
    </subcellularLocation>
</comment>
<evidence type="ECO:0000256" key="3">
    <source>
        <dbReference type="ARBA" id="ARBA00022448"/>
    </source>
</evidence>
<dbReference type="CDD" id="cd08494">
    <property type="entry name" value="PBP2_NikA_DppA_OppA_like_6"/>
    <property type="match status" value="1"/>
</dbReference>
<dbReference type="PANTHER" id="PTHR30290:SF10">
    <property type="entry name" value="PERIPLASMIC OLIGOPEPTIDE-BINDING PROTEIN-RELATED"/>
    <property type="match status" value="1"/>
</dbReference>
<name>A0ABN6SCM1_9BIFI</name>
<sequence length="592" mass="63522">MSSSNEGVSGSSGTTPAPYAGSVQPGPSTDPILNQHLKAPKQGSPLPWKILSLVLAVALVCSLWALSQAGKAASGGGQASAQPAQSMSIGLKLAPSNLDIRNQSGSALDQALVGNVYEGLVTRDESNAVQPGLAKSWQVSADGKTYTFHLNSGMKFSNGDTLDADDVAWSISELMSRKYHDAEQVRNFQAVRVLDPATVELKLSAPYASLLWVLAGRPGLVFDKDAKYDPKSQAIGSGPYTVAAFVPNDSLTLKANPSYWGPHKAKTPTIYLRYMSDDNAAVNALRSHDIQVLAPITATLAAPFKSDSAHYQVHVGQGTDKYVLAMNSKGSKTSDLRVRQAIRYAIDHGQLIASRGSTDLALGGPIPKLDPGYEDLTGLYPRNERKAQELMSAAGYSPARPLQLRLTYANTYGTELGDQLRSQLKPIGIDLQVQVVEFSTWMQNVYTNHDYDLSLVDHSESHDFAQWTNPSYYYGYDSPKVRELYQQAMAASSSQESNKLLAQAARQVSQDAPADWLLNYQISTAMLVGVHNFPLSLNQTLLPLSRVYYTPDNAGTSSSSQSASAGPAASASVSRSDSGASAEPARLSGQRK</sequence>
<proteinExistence type="inferred from homology"/>
<feature type="region of interest" description="Disordered" evidence="5">
    <location>
        <begin position="1"/>
        <end position="38"/>
    </location>
</feature>
<accession>A0ABN6SCM1</accession>
<dbReference type="PIRSF" id="PIRSF002741">
    <property type="entry name" value="MppA"/>
    <property type="match status" value="1"/>
</dbReference>
<comment type="similarity">
    <text evidence="2">Belongs to the bacterial solute-binding protein 5 family.</text>
</comment>
<dbReference type="Proteomes" id="UP001321766">
    <property type="component" value="Chromosome"/>
</dbReference>
<feature type="region of interest" description="Disordered" evidence="5">
    <location>
        <begin position="553"/>
        <end position="592"/>
    </location>
</feature>
<dbReference type="Gene3D" id="3.40.190.10">
    <property type="entry name" value="Periplasmic binding protein-like II"/>
    <property type="match status" value="1"/>
</dbReference>
<dbReference type="SUPFAM" id="SSF53850">
    <property type="entry name" value="Periplasmic binding protein-like II"/>
    <property type="match status" value="1"/>
</dbReference>
<feature type="compositionally biased region" description="Low complexity" evidence="5">
    <location>
        <begin position="557"/>
        <end position="582"/>
    </location>
</feature>
<keyword evidence="3" id="KW-0813">Transport</keyword>
<dbReference type="InterPro" id="IPR030678">
    <property type="entry name" value="Peptide/Ni-bd"/>
</dbReference>
<evidence type="ECO:0000256" key="5">
    <source>
        <dbReference type="SAM" id="MobiDB-lite"/>
    </source>
</evidence>
<evidence type="ECO:0000256" key="4">
    <source>
        <dbReference type="ARBA" id="ARBA00022729"/>
    </source>
</evidence>
<keyword evidence="8" id="KW-1185">Reference proteome</keyword>
<dbReference type="InterPro" id="IPR000914">
    <property type="entry name" value="SBP_5_dom"/>
</dbReference>
<dbReference type="PANTHER" id="PTHR30290">
    <property type="entry name" value="PERIPLASMIC BINDING COMPONENT OF ABC TRANSPORTER"/>
    <property type="match status" value="1"/>
</dbReference>
<keyword evidence="4" id="KW-0732">Signal</keyword>
<evidence type="ECO:0000256" key="1">
    <source>
        <dbReference type="ARBA" id="ARBA00004196"/>
    </source>
</evidence>
<protein>
    <submittedName>
        <fullName evidence="7">ABC transporter substrate-binding protein</fullName>
    </submittedName>
</protein>
<evidence type="ECO:0000256" key="2">
    <source>
        <dbReference type="ARBA" id="ARBA00005695"/>
    </source>
</evidence>
<dbReference type="InterPro" id="IPR039424">
    <property type="entry name" value="SBP_5"/>
</dbReference>
<dbReference type="Gene3D" id="3.10.105.10">
    <property type="entry name" value="Dipeptide-binding Protein, Domain 3"/>
    <property type="match status" value="1"/>
</dbReference>
<dbReference type="EMBL" id="AP026798">
    <property type="protein sequence ID" value="BDR52660.1"/>
    <property type="molecule type" value="Genomic_DNA"/>
</dbReference>